<dbReference type="InterPro" id="IPR009964">
    <property type="entry name" value="DUF1491"/>
</dbReference>
<gene>
    <name evidence="1" type="ORF">SAMN04515678_109133</name>
</gene>
<accession>A0A1I2AAY9</accession>
<name>A0A1I2AAY9_9RHOB</name>
<dbReference type="Pfam" id="PF07372">
    <property type="entry name" value="DUF1491"/>
    <property type="match status" value="1"/>
</dbReference>
<dbReference type="EMBL" id="FOMS01000009">
    <property type="protein sequence ID" value="SFE40143.1"/>
    <property type="molecule type" value="Genomic_DNA"/>
</dbReference>
<dbReference type="OrthoDB" id="9809136at2"/>
<evidence type="ECO:0008006" key="3">
    <source>
        <dbReference type="Google" id="ProtNLM"/>
    </source>
</evidence>
<dbReference type="RefSeq" id="WP_149756710.1">
    <property type="nucleotide sequence ID" value="NZ_FOMS01000009.1"/>
</dbReference>
<proteinExistence type="predicted"/>
<protein>
    <recommendedName>
        <fullName evidence="3">GTP-binding protein Era</fullName>
    </recommendedName>
</protein>
<reference evidence="1 2" key="1">
    <citation type="submission" date="2016-10" db="EMBL/GenBank/DDBJ databases">
        <authorList>
            <person name="Varghese N."/>
            <person name="Submissions S."/>
        </authorList>
    </citation>
    <scope>NUCLEOTIDE SEQUENCE [LARGE SCALE GENOMIC DNA]</scope>
    <source>
        <strain evidence="2">YIM D21,KCTC 23444,ACCC 10710</strain>
    </source>
</reference>
<evidence type="ECO:0000313" key="2">
    <source>
        <dbReference type="Proteomes" id="UP000325289"/>
    </source>
</evidence>
<dbReference type="Gene3D" id="3.40.1530.20">
    <property type="entry name" value="Protein of unknown function (DUF1491)"/>
    <property type="match status" value="1"/>
</dbReference>
<organism evidence="1 2">
    <name type="scientific">Roseivivax sediminis</name>
    <dbReference type="NCBI Taxonomy" id="936889"/>
    <lineage>
        <taxon>Bacteria</taxon>
        <taxon>Pseudomonadati</taxon>
        <taxon>Pseudomonadota</taxon>
        <taxon>Alphaproteobacteria</taxon>
        <taxon>Rhodobacterales</taxon>
        <taxon>Roseobacteraceae</taxon>
        <taxon>Roseivivax</taxon>
    </lineage>
</organism>
<dbReference type="AlphaFoldDB" id="A0A1I2AAY9"/>
<keyword evidence="2" id="KW-1185">Reference proteome</keyword>
<evidence type="ECO:0000313" key="1">
    <source>
        <dbReference type="EMBL" id="SFE40143.1"/>
    </source>
</evidence>
<sequence>MAEPRLATGLWVSAYRRRLDLAGIPAFVTARGDETAGAVLVKVATLDGAARVFCRRYDFASDTRRWEVLREGPEGDCDEAVSRECRSDPDLWVIEVEDRAGRHLLDGEGLG</sequence>
<dbReference type="Proteomes" id="UP000325289">
    <property type="component" value="Unassembled WGS sequence"/>
</dbReference>